<dbReference type="eggNOG" id="COG2808">
    <property type="taxonomic scope" value="Bacteria"/>
</dbReference>
<dbReference type="InterPro" id="IPR007396">
    <property type="entry name" value="TR_PAI2-type"/>
</dbReference>
<evidence type="ECO:0000313" key="1">
    <source>
        <dbReference type="EMBL" id="EGD59009.1"/>
    </source>
</evidence>
<dbReference type="Gene3D" id="2.30.110.10">
    <property type="entry name" value="Electron Transport, Fmn-binding Protein, Chain A"/>
    <property type="match status" value="1"/>
</dbReference>
<keyword evidence="2" id="KW-1185">Reference proteome</keyword>
<dbReference type="Proteomes" id="UP000004728">
    <property type="component" value="Unassembled WGS sequence"/>
</dbReference>
<dbReference type="OrthoDB" id="9794948at2"/>
<sequence length="76" mass="8246">MYVPQAFRQTDPPVLFSTIRDRPLGLLITHGESGIEANHIPFLLIEDGNGGGVIAGLSEHDFSCPMAKTVRVAKQD</sequence>
<organism evidence="1 2">
    <name type="scientific">Novosphingobium nitrogenifigens DSM 19370</name>
    <dbReference type="NCBI Taxonomy" id="983920"/>
    <lineage>
        <taxon>Bacteria</taxon>
        <taxon>Pseudomonadati</taxon>
        <taxon>Pseudomonadota</taxon>
        <taxon>Alphaproteobacteria</taxon>
        <taxon>Sphingomonadales</taxon>
        <taxon>Sphingomonadaceae</taxon>
        <taxon>Novosphingobium</taxon>
    </lineage>
</organism>
<dbReference type="STRING" id="983920.Y88_1071"/>
<gene>
    <name evidence="1" type="ORF">Y88_1071</name>
</gene>
<evidence type="ECO:0000313" key="2">
    <source>
        <dbReference type="Proteomes" id="UP000004728"/>
    </source>
</evidence>
<dbReference type="InterPro" id="IPR012349">
    <property type="entry name" value="Split_barrel_FMN-bd"/>
</dbReference>
<dbReference type="RefSeq" id="WP_008065742.1">
    <property type="nucleotide sequence ID" value="NZ_AQWK01000001.1"/>
</dbReference>
<dbReference type="AlphaFoldDB" id="F1Z8L6"/>
<dbReference type="InParanoid" id="F1Z8L6"/>
<name>F1Z8L6_9SPHN</name>
<protein>
    <submittedName>
        <fullName evidence="1">Uncharacterized protein</fullName>
    </submittedName>
</protein>
<dbReference type="Pfam" id="PF04299">
    <property type="entry name" value="FMN_bind_2"/>
    <property type="match status" value="1"/>
</dbReference>
<dbReference type="HOGENOM" id="CLU_2650868_0_0_5"/>
<reference evidence="1 2" key="1">
    <citation type="journal article" date="2012" name="J. Bacteriol.">
        <title>Draft Genome Sequence of Novosphingobium nitrogenifigens Y88T.</title>
        <authorList>
            <person name="Strabala T.J."/>
            <person name="Macdonald L."/>
            <person name="Liu V."/>
            <person name="Smit A.M."/>
        </authorList>
    </citation>
    <scope>NUCLEOTIDE SEQUENCE [LARGE SCALE GENOMIC DNA]</scope>
    <source>
        <strain evidence="1 2">DSM 19370</strain>
    </source>
</reference>
<proteinExistence type="predicted"/>
<comment type="caution">
    <text evidence="1">The sequence shown here is derived from an EMBL/GenBank/DDBJ whole genome shotgun (WGS) entry which is preliminary data.</text>
</comment>
<dbReference type="EMBL" id="AEWJ01000037">
    <property type="protein sequence ID" value="EGD59009.1"/>
    <property type="molecule type" value="Genomic_DNA"/>
</dbReference>
<accession>F1Z8L6</accession>